<keyword evidence="3" id="KW-1185">Reference proteome</keyword>
<dbReference type="Proteomes" id="UP000252519">
    <property type="component" value="Unassembled WGS sequence"/>
</dbReference>
<accession>A0A368GTW1</accession>
<dbReference type="EMBL" id="JOJR01000057">
    <property type="protein sequence ID" value="RCN47754.1"/>
    <property type="molecule type" value="Genomic_DNA"/>
</dbReference>
<evidence type="ECO:0000313" key="2">
    <source>
        <dbReference type="EMBL" id="RCN47754.1"/>
    </source>
</evidence>
<feature type="region of interest" description="Disordered" evidence="1">
    <location>
        <begin position="143"/>
        <end position="170"/>
    </location>
</feature>
<dbReference type="OrthoDB" id="48988at2759"/>
<comment type="caution">
    <text evidence="2">The sequence shown here is derived from an EMBL/GenBank/DDBJ whole genome shotgun (WGS) entry which is preliminary data.</text>
</comment>
<evidence type="ECO:0000313" key="3">
    <source>
        <dbReference type="Proteomes" id="UP000252519"/>
    </source>
</evidence>
<sequence>MSISKLALVYAFEVPGMSSCIIGMDSIQQRSFMPYTQSRSNALQGKEARTDAVSGVRSAVFLSASGASSVHSFQVRDNIALCTAATPLTEVEQRVRDRIMRRYFDRLENAGWSEVDVAAYWKRLKKLGLTALATHRHSSVESLSSTLNGLSMQSSPSSSELRTPRRGRRL</sequence>
<gene>
    <name evidence="2" type="ORF">ANCCAN_06218</name>
</gene>
<evidence type="ECO:0000256" key="1">
    <source>
        <dbReference type="SAM" id="MobiDB-lite"/>
    </source>
</evidence>
<dbReference type="STRING" id="29170.A0A368GTW1"/>
<proteinExistence type="predicted"/>
<name>A0A368GTW1_ANCCA</name>
<organism evidence="2 3">
    <name type="scientific">Ancylostoma caninum</name>
    <name type="common">Dog hookworm</name>
    <dbReference type="NCBI Taxonomy" id="29170"/>
    <lineage>
        <taxon>Eukaryota</taxon>
        <taxon>Metazoa</taxon>
        <taxon>Ecdysozoa</taxon>
        <taxon>Nematoda</taxon>
        <taxon>Chromadorea</taxon>
        <taxon>Rhabditida</taxon>
        <taxon>Rhabditina</taxon>
        <taxon>Rhabditomorpha</taxon>
        <taxon>Strongyloidea</taxon>
        <taxon>Ancylostomatidae</taxon>
        <taxon>Ancylostomatinae</taxon>
        <taxon>Ancylostoma</taxon>
    </lineage>
</organism>
<reference evidence="2 3" key="1">
    <citation type="submission" date="2014-10" db="EMBL/GenBank/DDBJ databases">
        <title>Draft genome of the hookworm Ancylostoma caninum.</title>
        <authorList>
            <person name="Mitreva M."/>
        </authorList>
    </citation>
    <scope>NUCLEOTIDE SEQUENCE [LARGE SCALE GENOMIC DNA]</scope>
    <source>
        <strain evidence="2 3">Baltimore</strain>
    </source>
</reference>
<dbReference type="AlphaFoldDB" id="A0A368GTW1"/>
<protein>
    <submittedName>
        <fullName evidence="2">Uncharacterized protein</fullName>
    </submittedName>
</protein>